<dbReference type="AlphaFoldDB" id="A0A8B6EL48"/>
<organism evidence="2 3">
    <name type="scientific">Mytilus galloprovincialis</name>
    <name type="common">Mediterranean mussel</name>
    <dbReference type="NCBI Taxonomy" id="29158"/>
    <lineage>
        <taxon>Eukaryota</taxon>
        <taxon>Metazoa</taxon>
        <taxon>Spiralia</taxon>
        <taxon>Lophotrochozoa</taxon>
        <taxon>Mollusca</taxon>
        <taxon>Bivalvia</taxon>
        <taxon>Autobranchia</taxon>
        <taxon>Pteriomorphia</taxon>
        <taxon>Mytilida</taxon>
        <taxon>Mytiloidea</taxon>
        <taxon>Mytilidae</taxon>
        <taxon>Mytilinae</taxon>
        <taxon>Mytilus</taxon>
    </lineage>
</organism>
<evidence type="ECO:0000313" key="3">
    <source>
        <dbReference type="Proteomes" id="UP000596742"/>
    </source>
</evidence>
<keyword evidence="3" id="KW-1185">Reference proteome</keyword>
<protein>
    <submittedName>
        <fullName evidence="2">Uncharacterized protein</fullName>
    </submittedName>
</protein>
<proteinExistence type="predicted"/>
<feature type="compositionally biased region" description="Polar residues" evidence="1">
    <location>
        <begin position="438"/>
        <end position="461"/>
    </location>
</feature>
<feature type="compositionally biased region" description="Basic and acidic residues" evidence="1">
    <location>
        <begin position="598"/>
        <end position="607"/>
    </location>
</feature>
<evidence type="ECO:0000256" key="1">
    <source>
        <dbReference type="SAM" id="MobiDB-lite"/>
    </source>
</evidence>
<evidence type="ECO:0000313" key="2">
    <source>
        <dbReference type="EMBL" id="VDI36032.1"/>
    </source>
</evidence>
<reference evidence="2" key="1">
    <citation type="submission" date="2018-11" db="EMBL/GenBank/DDBJ databases">
        <authorList>
            <person name="Alioto T."/>
            <person name="Alioto T."/>
        </authorList>
    </citation>
    <scope>NUCLEOTIDE SEQUENCE</scope>
</reference>
<feature type="region of interest" description="Disordered" evidence="1">
    <location>
        <begin position="588"/>
        <end position="607"/>
    </location>
</feature>
<dbReference type="EMBL" id="UYJE01005296">
    <property type="protein sequence ID" value="VDI36032.1"/>
    <property type="molecule type" value="Genomic_DNA"/>
</dbReference>
<comment type="caution">
    <text evidence="2">The sequence shown here is derived from an EMBL/GenBank/DDBJ whole genome shotgun (WGS) entry which is preliminary data.</text>
</comment>
<gene>
    <name evidence="2" type="ORF">MGAL_10B067831</name>
</gene>
<sequence>MMKKIHNVKAMTRNFEFCHLTLRTWSYFPPTLRTWMQNINSCILKQYTGEETHSKSKTMWKEKPEHWPLNKPFYDTKNKSQDNHGKTISNEDLLKSLLDCCKHKNIQINFLYQKEVDAWQENRRELLYKLYIFRINMEKIKMAVKNMISYMDSEEIKTGLQNINVSLSSETDITRSRCKGQSEIITEITRNLATILCKIIKGKDPEAKCDGIWKFPPENWPPAVPFYSPHNRGKCKQTGSDQKLVLTLIQNPKAIIPQKYQSLVATFEQVVNANNSKEVKKHKETLCRIYTIQNNISIIDNALKNMHEHELFTLNIHNILNQWWTTQNLDSQSDEILKNSAIISDNRLHAVQIHITETFFKIGFKANDLEENTKSNVFYNTNSPTQKSCSQTICSRSSTSSATNEHTLETPNNDSVFPSCSKDIDFEHCEDQAILTKGQSKNCQTQEPRQHLSENFGSSKQEPVIAIENDITSLNSKQTRGKKRIHPKDEEPQSEIKRPTLSTDNDYNTQTDEISEMQQSEQSSIIQDNIELQDSGKWLFTNLGITDTDLSTSISTFSQEVNLNFLSSADYCLSDQLEALLTDMVGYESGKNSNTEELLSRGQDKNE</sequence>
<dbReference type="Proteomes" id="UP000596742">
    <property type="component" value="Unassembled WGS sequence"/>
</dbReference>
<name>A0A8B6EL48_MYTGA</name>
<accession>A0A8B6EL48</accession>
<feature type="region of interest" description="Disordered" evidence="1">
    <location>
        <begin position="438"/>
        <end position="508"/>
    </location>
</feature>
<feature type="compositionally biased region" description="Basic and acidic residues" evidence="1">
    <location>
        <begin position="487"/>
        <end position="498"/>
    </location>
</feature>
<dbReference type="OrthoDB" id="6119366at2759"/>